<protein>
    <recommendedName>
        <fullName evidence="11">Enoyl reductase (ER) domain-containing protein</fullName>
    </recommendedName>
</protein>
<evidence type="ECO:0000256" key="2">
    <source>
        <dbReference type="ARBA" id="ARBA00008072"/>
    </source>
</evidence>
<feature type="binding site" evidence="9">
    <location>
        <position position="70"/>
    </location>
    <ligand>
        <name>GTP</name>
        <dbReference type="ChEBI" id="CHEBI:37565"/>
    </ligand>
</feature>
<dbReference type="GO" id="GO:0003924">
    <property type="term" value="F:GTPase activity"/>
    <property type="evidence" value="ECO:0007669"/>
    <property type="project" value="InterPro"/>
</dbReference>
<evidence type="ECO:0000256" key="8">
    <source>
        <dbReference type="ARBA" id="ARBA00023134"/>
    </source>
</evidence>
<keyword evidence="4 9" id="KW-0547">Nucleotide-binding</keyword>
<keyword evidence="7" id="KW-0520">NAD</keyword>
<dbReference type="PROSITE" id="PS51417">
    <property type="entry name" value="ARF"/>
    <property type="match status" value="1"/>
</dbReference>
<feature type="binding site" evidence="10">
    <location>
        <position position="48"/>
    </location>
    <ligand>
        <name>Mg(2+)</name>
        <dbReference type="ChEBI" id="CHEBI:18420"/>
    </ligand>
</feature>
<dbReference type="PANTHER" id="PTHR42940">
    <property type="entry name" value="ALCOHOL DEHYDROGENASE 1-RELATED"/>
    <property type="match status" value="1"/>
</dbReference>
<comment type="cofactor">
    <cofactor evidence="1">
        <name>Zn(2+)</name>
        <dbReference type="ChEBI" id="CHEBI:29105"/>
    </cofactor>
</comment>
<evidence type="ECO:0000313" key="12">
    <source>
        <dbReference type="EMBL" id="RLL94283.1"/>
    </source>
</evidence>
<evidence type="ECO:0000256" key="5">
    <source>
        <dbReference type="ARBA" id="ARBA00022833"/>
    </source>
</evidence>
<dbReference type="Gene3D" id="3.40.50.720">
    <property type="entry name" value="NAD(P)-binding Rossmann-like Domain"/>
    <property type="match status" value="1"/>
</dbReference>
<dbReference type="CDD" id="cd04151">
    <property type="entry name" value="Arl1"/>
    <property type="match status" value="1"/>
</dbReference>
<dbReference type="STRING" id="1245748.A0A397GPW9"/>
<dbReference type="SMART" id="SM00177">
    <property type="entry name" value="ARF"/>
    <property type="match status" value="1"/>
</dbReference>
<dbReference type="AlphaFoldDB" id="A0A397GPW9"/>
<feature type="binding site" evidence="9">
    <location>
        <begin position="126"/>
        <end position="129"/>
    </location>
    <ligand>
        <name>GTP</name>
        <dbReference type="ChEBI" id="CHEBI:37565"/>
    </ligand>
</feature>
<dbReference type="InterPro" id="IPR020843">
    <property type="entry name" value="ER"/>
</dbReference>
<dbReference type="SMART" id="SM00829">
    <property type="entry name" value="PKS_ER"/>
    <property type="match status" value="1"/>
</dbReference>
<dbReference type="Proteomes" id="UP000215289">
    <property type="component" value="Unassembled WGS sequence"/>
</dbReference>
<evidence type="ECO:0000256" key="9">
    <source>
        <dbReference type="PIRSR" id="PIRSR606689-1"/>
    </source>
</evidence>
<feature type="binding site" evidence="10">
    <location>
        <position position="31"/>
    </location>
    <ligand>
        <name>Mg(2+)</name>
        <dbReference type="ChEBI" id="CHEBI:18420"/>
    </ligand>
</feature>
<dbReference type="Pfam" id="PF00025">
    <property type="entry name" value="Arf"/>
    <property type="match status" value="1"/>
</dbReference>
<feature type="binding site" evidence="9">
    <location>
        <begin position="24"/>
        <end position="31"/>
    </location>
    <ligand>
        <name>GTP</name>
        <dbReference type="ChEBI" id="CHEBI:37565"/>
    </ligand>
</feature>
<dbReference type="SMART" id="SM00178">
    <property type="entry name" value="SAR"/>
    <property type="match status" value="1"/>
</dbReference>
<keyword evidence="3 10" id="KW-0479">Metal-binding</keyword>
<name>A0A397GPW9_9EURO</name>
<dbReference type="InterPro" id="IPR027417">
    <property type="entry name" value="P-loop_NTPase"/>
</dbReference>
<dbReference type="GO" id="GO:0004022">
    <property type="term" value="F:alcohol dehydrogenase (NAD+) activity"/>
    <property type="evidence" value="ECO:0007669"/>
    <property type="project" value="TreeGrafter"/>
</dbReference>
<reference evidence="12 13" key="1">
    <citation type="submission" date="2018-08" db="EMBL/GenBank/DDBJ databases">
        <title>Draft genome sequences of two Aspergillus turcosus clinical strains isolated from bronchoalveolar lavage fluid: one azole-susceptible and the other azole-resistant.</title>
        <authorList>
            <person name="Parent-Michaud M."/>
            <person name="Dufresne P.J."/>
            <person name="Fournier E."/>
            <person name="Martineau C."/>
            <person name="Moreira S."/>
            <person name="Perkins V."/>
            <person name="De Repentigny L."/>
            <person name="Dufresne S.F."/>
        </authorList>
    </citation>
    <scope>NUCLEOTIDE SEQUENCE [LARGE SCALE GENOMIC DNA]</scope>
    <source>
        <strain evidence="12">HMR AF 1038</strain>
    </source>
</reference>
<dbReference type="GO" id="GO:0005737">
    <property type="term" value="C:cytoplasm"/>
    <property type="evidence" value="ECO:0007669"/>
    <property type="project" value="TreeGrafter"/>
</dbReference>
<evidence type="ECO:0000256" key="6">
    <source>
        <dbReference type="ARBA" id="ARBA00023002"/>
    </source>
</evidence>
<comment type="similarity">
    <text evidence="2">Belongs to the zinc-containing alcohol dehydrogenase family.</text>
</comment>
<gene>
    <name evidence="12" type="ORF">CFD26_101053</name>
</gene>
<evidence type="ECO:0000259" key="11">
    <source>
        <dbReference type="SMART" id="SM00829"/>
    </source>
</evidence>
<dbReference type="InterPro" id="IPR006689">
    <property type="entry name" value="Small_GTPase_ARF/SAR"/>
</dbReference>
<dbReference type="FunFam" id="3.40.50.720:FF:000039">
    <property type="entry name" value="Alcohol dehydrogenase AdhP"/>
    <property type="match status" value="1"/>
</dbReference>
<organism evidence="12 13">
    <name type="scientific">Aspergillus turcosus</name>
    <dbReference type="NCBI Taxonomy" id="1245748"/>
    <lineage>
        <taxon>Eukaryota</taxon>
        <taxon>Fungi</taxon>
        <taxon>Dikarya</taxon>
        <taxon>Ascomycota</taxon>
        <taxon>Pezizomycotina</taxon>
        <taxon>Eurotiomycetes</taxon>
        <taxon>Eurotiomycetidae</taxon>
        <taxon>Eurotiales</taxon>
        <taxon>Aspergillaceae</taxon>
        <taxon>Aspergillus</taxon>
        <taxon>Aspergillus subgen. Fumigati</taxon>
    </lineage>
</organism>
<comment type="caution">
    <text evidence="12">The sequence shown here is derived from an EMBL/GenBank/DDBJ whole genome shotgun (WGS) entry which is preliminary data.</text>
</comment>
<keyword evidence="13" id="KW-1185">Reference proteome</keyword>
<feature type="domain" description="Enoyl reductase (ER)" evidence="11">
    <location>
        <begin position="95"/>
        <end position="399"/>
    </location>
</feature>
<dbReference type="Pfam" id="PF00107">
    <property type="entry name" value="ADH_zinc_N"/>
    <property type="match status" value="1"/>
</dbReference>
<evidence type="ECO:0000313" key="13">
    <source>
        <dbReference type="Proteomes" id="UP000215289"/>
    </source>
</evidence>
<evidence type="ECO:0000256" key="1">
    <source>
        <dbReference type="ARBA" id="ARBA00001947"/>
    </source>
</evidence>
<accession>A0A397GPW9</accession>
<dbReference type="InterPro" id="IPR013149">
    <property type="entry name" value="ADH-like_C"/>
</dbReference>
<dbReference type="NCBIfam" id="TIGR00231">
    <property type="entry name" value="small_GTP"/>
    <property type="match status" value="1"/>
</dbReference>
<evidence type="ECO:0000256" key="10">
    <source>
        <dbReference type="PIRSR" id="PIRSR606689-2"/>
    </source>
</evidence>
<proteinExistence type="inferred from homology"/>
<dbReference type="InterPro" id="IPR005225">
    <property type="entry name" value="Small_GTP-bd"/>
</dbReference>
<dbReference type="Gene3D" id="3.40.50.300">
    <property type="entry name" value="P-loop containing nucleotide triphosphate hydrolases"/>
    <property type="match status" value="1"/>
</dbReference>
<evidence type="ECO:0000256" key="3">
    <source>
        <dbReference type="ARBA" id="ARBA00022723"/>
    </source>
</evidence>
<evidence type="ECO:0000256" key="7">
    <source>
        <dbReference type="ARBA" id="ARBA00023027"/>
    </source>
</evidence>
<sequence length="403" mass="43888">MGGSLSRLWSFFWTKKEIRILILGLDNAGKTTLLYRLKIGEVVTTIPTIGFNVESVTYRNLNFNVWDLGGQTSIRPYWRCYYANTAAVIFVIDSTDIERLGTAADELAAMLNEEELRDAALLVFANKQDQPGAKGAGEISEALKLGELRDRNWSIVACSAIDGKGLDEGMDWLVNVPGTFQQFIVSPAEHVTIIPPELDPDTAAPLLCAGIAMYSSIMKTKARPGDWIVILGAGGGLGHMGIQIAVKKGLKVIAIDSGDKKRELCLSLGAIDYFDYKKDDIDAMVKSVTRGLGAHAVICTANSESAYIQSMQLLRRLGVLVCVGIPNKPFRLPPTPFDMIVKGFTIVGNSAGTAKEMEELLSMAVAGDVKAHIECFDFSCINDVLQRLERAEIDGRAVLKIPE</sequence>
<dbReference type="GO" id="GO:0005525">
    <property type="term" value="F:GTP binding"/>
    <property type="evidence" value="ECO:0007669"/>
    <property type="project" value="UniProtKB-KW"/>
</dbReference>
<dbReference type="OrthoDB" id="2011769at2759"/>
<evidence type="ECO:0000256" key="4">
    <source>
        <dbReference type="ARBA" id="ARBA00022741"/>
    </source>
</evidence>
<dbReference type="PANTHER" id="PTHR42940:SF2">
    <property type="entry name" value="DEHYDROGENASE FAMILY OXIDOREDUCTASE, PUTATIVE (JCVI)-RELATED"/>
    <property type="match status" value="1"/>
</dbReference>
<dbReference type="SUPFAM" id="SSF51735">
    <property type="entry name" value="NAD(P)-binding Rossmann-fold domains"/>
    <property type="match status" value="1"/>
</dbReference>
<keyword evidence="10" id="KW-0460">Magnesium</keyword>
<keyword evidence="8 9" id="KW-0342">GTP-binding</keyword>
<dbReference type="InterPro" id="IPR036291">
    <property type="entry name" value="NAD(P)-bd_dom_sf"/>
</dbReference>
<dbReference type="SUPFAM" id="SSF52540">
    <property type="entry name" value="P-loop containing nucleoside triphosphate hydrolases"/>
    <property type="match status" value="1"/>
</dbReference>
<dbReference type="EMBL" id="NIDN02000217">
    <property type="protein sequence ID" value="RLL94283.1"/>
    <property type="molecule type" value="Genomic_DNA"/>
</dbReference>
<keyword evidence="6" id="KW-0560">Oxidoreductase</keyword>
<dbReference type="PRINTS" id="PR00328">
    <property type="entry name" value="SAR1GTPBP"/>
</dbReference>
<dbReference type="FunFam" id="3.40.50.300:FF:000624">
    <property type="entry name" value="ADP-ribosylation factor 1"/>
    <property type="match status" value="1"/>
</dbReference>
<dbReference type="GO" id="GO:0046872">
    <property type="term" value="F:metal ion binding"/>
    <property type="evidence" value="ECO:0007669"/>
    <property type="project" value="UniProtKB-KW"/>
</dbReference>
<keyword evidence="5" id="KW-0862">Zinc</keyword>